<dbReference type="PANTHER" id="PTHR33096">
    <property type="entry name" value="CXC2 DOMAIN-CONTAINING PROTEIN"/>
    <property type="match status" value="1"/>
</dbReference>
<evidence type="ECO:0000256" key="1">
    <source>
        <dbReference type="SAM" id="MobiDB-lite"/>
    </source>
</evidence>
<gene>
    <name evidence="3" type="ORF">CVT26_004524</name>
</gene>
<evidence type="ECO:0000313" key="3">
    <source>
        <dbReference type="EMBL" id="PPQ86278.1"/>
    </source>
</evidence>
<evidence type="ECO:0000259" key="2">
    <source>
        <dbReference type="Pfam" id="PF18802"/>
    </source>
</evidence>
<proteinExistence type="predicted"/>
<protein>
    <recommendedName>
        <fullName evidence="2">CxC1-like cysteine cluster associated with KDZ transposases domain-containing protein</fullName>
    </recommendedName>
</protein>
<dbReference type="Pfam" id="PF18758">
    <property type="entry name" value="KDZ"/>
    <property type="match status" value="1"/>
</dbReference>
<dbReference type="AlphaFoldDB" id="A0A409X651"/>
<dbReference type="InParanoid" id="A0A409X651"/>
<organism evidence="3 4">
    <name type="scientific">Gymnopilus dilepis</name>
    <dbReference type="NCBI Taxonomy" id="231916"/>
    <lineage>
        <taxon>Eukaryota</taxon>
        <taxon>Fungi</taxon>
        <taxon>Dikarya</taxon>
        <taxon>Basidiomycota</taxon>
        <taxon>Agaricomycotina</taxon>
        <taxon>Agaricomycetes</taxon>
        <taxon>Agaricomycetidae</taxon>
        <taxon>Agaricales</taxon>
        <taxon>Agaricineae</taxon>
        <taxon>Hymenogastraceae</taxon>
        <taxon>Gymnopilus</taxon>
    </lineage>
</organism>
<dbReference type="InterPro" id="IPR040521">
    <property type="entry name" value="KDZ"/>
</dbReference>
<reference evidence="3 4" key="1">
    <citation type="journal article" date="2018" name="Evol. Lett.">
        <title>Horizontal gene cluster transfer increased hallucinogenic mushroom diversity.</title>
        <authorList>
            <person name="Reynolds H.T."/>
            <person name="Vijayakumar V."/>
            <person name="Gluck-Thaler E."/>
            <person name="Korotkin H.B."/>
            <person name="Matheny P.B."/>
            <person name="Slot J.C."/>
        </authorList>
    </citation>
    <scope>NUCLEOTIDE SEQUENCE [LARGE SCALE GENOMIC DNA]</scope>
    <source>
        <strain evidence="3 4">SRW20</strain>
    </source>
</reference>
<name>A0A409X651_9AGAR</name>
<comment type="caution">
    <text evidence="3">The sequence shown here is derived from an EMBL/GenBank/DDBJ whole genome shotgun (WGS) entry which is preliminary data.</text>
</comment>
<dbReference type="PANTHER" id="PTHR33096:SF1">
    <property type="entry name" value="CXC1-LIKE CYSTEINE CLUSTER ASSOCIATED WITH KDZ TRANSPOSASES DOMAIN-CONTAINING PROTEIN"/>
    <property type="match status" value="1"/>
</dbReference>
<dbReference type="Proteomes" id="UP000284706">
    <property type="component" value="Unassembled WGS sequence"/>
</dbReference>
<accession>A0A409X651</accession>
<feature type="region of interest" description="Disordered" evidence="1">
    <location>
        <begin position="1"/>
        <end position="27"/>
    </location>
</feature>
<dbReference type="STRING" id="231916.A0A409X651"/>
<feature type="non-terminal residue" evidence="3">
    <location>
        <position position="581"/>
    </location>
</feature>
<keyword evidence="4" id="KW-1185">Reference proteome</keyword>
<dbReference type="OrthoDB" id="3259803at2759"/>
<dbReference type="InterPro" id="IPR041320">
    <property type="entry name" value="CxC1"/>
</dbReference>
<feature type="region of interest" description="Disordered" evidence="1">
    <location>
        <begin position="291"/>
        <end position="338"/>
    </location>
</feature>
<evidence type="ECO:0000313" key="4">
    <source>
        <dbReference type="Proteomes" id="UP000284706"/>
    </source>
</evidence>
<dbReference type="Pfam" id="PF18802">
    <property type="entry name" value="CxC1"/>
    <property type="match status" value="1"/>
</dbReference>
<sequence>MPSKFTWRRTKDNEIRPSSLREPGSLYENVDELSRRQRQLETPIYAPGGVFYQVPPPPGPHVAGLQANEMREDNQGSADAAMSDTAAHEFEEIPDTSDGIARTQIKRVQQSQRWNSIIPEMLAPYVSLLRETNSLRDMSPARERKLCNGCTDHTISEVLCVYFDRIEKIKLCGCKELALQLLSKGLFPCAPFRPSLAVDLNMLEFARGLFQNLAPNTTAWAETLEEFLDNRGFKLKTKDTLRIRFGNALQWYATLQDTKNLKLAEVLNGIRQSAYEGRYLDKHSGALKAMQGIDPADDEGSRGGVGCSSSSPGSDDGHSDPGSGHGHNDPGSGDDYERPSEYLRQRCLLCFGGKSWHQPDELFDGIVCIDANFTQKRRKSQSNAPPVPHEHPETLFVPPEEVSAMQAEVETVRPAKAKQTADDPYEPGMKVPSATLDECHESFTAADSNRIKASTQFFADTGLMALLCRHDRVLWLVNMTSPGEKQYYALCLLQKLFQHIPRKMRIGALYDIGCQLHRSCVKYGFLEEVLDRITFGISVFHAYGHQWPCQVIYHPRKCLGFGLSDGEGCERFWSAIKSLIP</sequence>
<dbReference type="EMBL" id="NHYE01004109">
    <property type="protein sequence ID" value="PPQ86278.1"/>
    <property type="molecule type" value="Genomic_DNA"/>
</dbReference>
<feature type="domain" description="CxC1-like cysteine cluster associated with KDZ transposases" evidence="2">
    <location>
        <begin position="157"/>
        <end position="231"/>
    </location>
</feature>